<dbReference type="InterPro" id="IPR000073">
    <property type="entry name" value="AB_hydrolase_1"/>
</dbReference>
<sequence>MTRLQEDWCFNQGIKLHYLDSNPNDKKHLPLLICPGLSEPAENYVPFLSALPARRCIALSFRGRGKSDSPQKGYSLEHHVSDMEALVQHIGVEAFYLMGYSRGVSYALGYALQYPARIKGLLLAEYPAEHKEMPKGWADEYLVSYWGNKQGASLLKAHVVRGIEKDSRQIDFWDELKKIQCPTIIMRGTGEESLLSDKEAMRYVACLQPARSHIEVFEGAGHTIKDSDHEKFVEVVNQFLSNIDTRP</sequence>
<feature type="domain" description="AB hydrolase-1" evidence="1">
    <location>
        <begin position="30"/>
        <end position="126"/>
    </location>
</feature>
<dbReference type="Gene3D" id="3.40.50.1820">
    <property type="entry name" value="alpha/beta hydrolase"/>
    <property type="match status" value="1"/>
</dbReference>
<dbReference type="PANTHER" id="PTHR43798">
    <property type="entry name" value="MONOACYLGLYCEROL LIPASE"/>
    <property type="match status" value="1"/>
</dbReference>
<protein>
    <submittedName>
        <fullName evidence="2">Pimeloyl-ACP methyl ester carboxylesterase</fullName>
    </submittedName>
</protein>
<dbReference type="Proteomes" id="UP000182836">
    <property type="component" value="Unassembled WGS sequence"/>
</dbReference>
<gene>
    <name evidence="2" type="ORF">SAMN04487909_12925</name>
</gene>
<dbReference type="GeneID" id="42309362"/>
<dbReference type="Pfam" id="PF00561">
    <property type="entry name" value="Abhydrolase_1"/>
    <property type="match status" value="1"/>
</dbReference>
<dbReference type="EMBL" id="FNED01000029">
    <property type="protein sequence ID" value="SDJ81520.1"/>
    <property type="molecule type" value="Genomic_DNA"/>
</dbReference>
<evidence type="ECO:0000313" key="2">
    <source>
        <dbReference type="EMBL" id="SDJ81520.1"/>
    </source>
</evidence>
<evidence type="ECO:0000259" key="1">
    <source>
        <dbReference type="Pfam" id="PF00561"/>
    </source>
</evidence>
<dbReference type="InterPro" id="IPR050266">
    <property type="entry name" value="AB_hydrolase_sf"/>
</dbReference>
<dbReference type="PANTHER" id="PTHR43798:SF33">
    <property type="entry name" value="HYDROLASE, PUTATIVE (AFU_ORTHOLOGUE AFUA_2G14860)-RELATED"/>
    <property type="match status" value="1"/>
</dbReference>
<dbReference type="InterPro" id="IPR029058">
    <property type="entry name" value="AB_hydrolase_fold"/>
</dbReference>
<dbReference type="GO" id="GO:0016020">
    <property type="term" value="C:membrane"/>
    <property type="evidence" value="ECO:0007669"/>
    <property type="project" value="TreeGrafter"/>
</dbReference>
<dbReference type="OrthoDB" id="2645723at2"/>
<evidence type="ECO:0000313" key="3">
    <source>
        <dbReference type="Proteomes" id="UP000182836"/>
    </source>
</evidence>
<dbReference type="SUPFAM" id="SSF53474">
    <property type="entry name" value="alpha/beta-Hydrolases"/>
    <property type="match status" value="1"/>
</dbReference>
<name>A0A1G8WVB3_ANEMI</name>
<dbReference type="AlphaFoldDB" id="A0A1G8WVB3"/>
<reference evidence="2 3" key="1">
    <citation type="submission" date="2016-10" db="EMBL/GenBank/DDBJ databases">
        <authorList>
            <person name="de Groot N.N."/>
        </authorList>
    </citation>
    <scope>NUCLEOTIDE SEQUENCE [LARGE SCALE GENOMIC DNA]</scope>
    <source>
        <strain evidence="2 3">DSM 2895</strain>
    </source>
</reference>
<accession>A0A1G8WVB3</accession>
<proteinExistence type="predicted"/>
<organism evidence="2 3">
    <name type="scientific">Aneurinibacillus migulanus</name>
    <name type="common">Bacillus migulanus</name>
    <dbReference type="NCBI Taxonomy" id="47500"/>
    <lineage>
        <taxon>Bacteria</taxon>
        <taxon>Bacillati</taxon>
        <taxon>Bacillota</taxon>
        <taxon>Bacilli</taxon>
        <taxon>Bacillales</taxon>
        <taxon>Paenibacillaceae</taxon>
        <taxon>Aneurinibacillus group</taxon>
        <taxon>Aneurinibacillus</taxon>
    </lineage>
</organism>
<dbReference type="RefSeq" id="WP_052811681.1">
    <property type="nucleotide sequence ID" value="NZ_BJOA01000086.1"/>
</dbReference>